<reference evidence="1" key="1">
    <citation type="journal article" date="2025" name="Int. J. Syst. Evol. Microbiol.">
        <title>Inconstantimicrobium mannanitabidum sp. nov., a novel member of the family Clostridiaceae isolated from anoxic soil under the treatment of reductive soil disinfestation.</title>
        <authorList>
            <person name="Ueki A."/>
            <person name="Tonouchi A."/>
            <person name="Honma S."/>
            <person name="Kaku N."/>
            <person name="Ueki K."/>
        </authorList>
    </citation>
    <scope>NUCLEOTIDE SEQUENCE</scope>
    <source>
        <strain evidence="1">TW13</strain>
    </source>
</reference>
<accession>A0ACB5RGK0</accession>
<sequence>MKKYLRMIKNNLQSVFSIGNLGCTIAIFIYLFAVNFKFIDYSHKFREFIEIIFMGPINLTNNIIQVFTWILYQFFLIYMIGNYFFKELATRSIYVIPRLRNKQYWHICLQITAFLVCIIYFALGIFISFICGISLNKTFNLNNEVEIFKIIMLLGLSSYYLVTVYIFSTLITRKHNLSFLLLIITACLSNTLGTIFRIDKYLPFNQGLIIKHMIYKFSYQWSFIFLAILIFINLIFINRFIVKKDLFEITH</sequence>
<gene>
    <name evidence="1" type="ORF">rsdtw13_34750</name>
</gene>
<evidence type="ECO:0000313" key="1">
    <source>
        <dbReference type="EMBL" id="GKX68217.1"/>
    </source>
</evidence>
<evidence type="ECO:0000313" key="2">
    <source>
        <dbReference type="Proteomes" id="UP001058074"/>
    </source>
</evidence>
<name>A0ACB5RGK0_9CLOT</name>
<dbReference type="EMBL" id="BROD01000001">
    <property type="protein sequence ID" value="GKX68217.1"/>
    <property type="molecule type" value="Genomic_DNA"/>
</dbReference>
<organism evidence="1 2">
    <name type="scientific">Inconstantimicrobium mannanitabidum</name>
    <dbReference type="NCBI Taxonomy" id="1604901"/>
    <lineage>
        <taxon>Bacteria</taxon>
        <taxon>Bacillati</taxon>
        <taxon>Bacillota</taxon>
        <taxon>Clostridia</taxon>
        <taxon>Eubacteriales</taxon>
        <taxon>Clostridiaceae</taxon>
        <taxon>Inconstantimicrobium</taxon>
    </lineage>
</organism>
<proteinExistence type="predicted"/>
<protein>
    <submittedName>
        <fullName evidence="1">Uncharacterized protein</fullName>
    </submittedName>
</protein>
<dbReference type="Proteomes" id="UP001058074">
    <property type="component" value="Unassembled WGS sequence"/>
</dbReference>
<comment type="caution">
    <text evidence="1">The sequence shown here is derived from an EMBL/GenBank/DDBJ whole genome shotgun (WGS) entry which is preliminary data.</text>
</comment>
<keyword evidence="2" id="KW-1185">Reference proteome</keyword>